<dbReference type="Proteomes" id="UP000557566">
    <property type="component" value="Unassembled WGS sequence"/>
</dbReference>
<dbReference type="InterPro" id="IPR000683">
    <property type="entry name" value="Gfo/Idh/MocA-like_OxRdtase_N"/>
</dbReference>
<evidence type="ECO:0000256" key="1">
    <source>
        <dbReference type="SAM" id="MobiDB-lite"/>
    </source>
</evidence>
<dbReference type="AlphaFoldDB" id="A0A8H4LUA8"/>
<dbReference type="InterPro" id="IPR036291">
    <property type="entry name" value="NAD(P)-bd_dom_sf"/>
</dbReference>
<dbReference type="OrthoDB" id="2129491at2759"/>
<organism evidence="3 4">
    <name type="scientific">Ophiocordyceps sinensis</name>
    <dbReference type="NCBI Taxonomy" id="72228"/>
    <lineage>
        <taxon>Eukaryota</taxon>
        <taxon>Fungi</taxon>
        <taxon>Dikarya</taxon>
        <taxon>Ascomycota</taxon>
        <taxon>Pezizomycotina</taxon>
        <taxon>Sordariomycetes</taxon>
        <taxon>Hypocreomycetidae</taxon>
        <taxon>Hypocreales</taxon>
        <taxon>Ophiocordycipitaceae</taxon>
        <taxon>Ophiocordyceps</taxon>
    </lineage>
</organism>
<dbReference type="Gene3D" id="3.30.360.10">
    <property type="entry name" value="Dihydrodipicolinate Reductase, domain 2"/>
    <property type="match status" value="2"/>
</dbReference>
<comment type="caution">
    <text evidence="3">The sequence shown here is derived from an EMBL/GenBank/DDBJ whole genome shotgun (WGS) entry which is preliminary data.</text>
</comment>
<keyword evidence="4" id="KW-1185">Reference proteome</keyword>
<dbReference type="GO" id="GO:0000166">
    <property type="term" value="F:nucleotide binding"/>
    <property type="evidence" value="ECO:0007669"/>
    <property type="project" value="InterPro"/>
</dbReference>
<reference evidence="3 4" key="1">
    <citation type="journal article" date="2020" name="Genome Biol. Evol.">
        <title>A new high-quality draft genome assembly of the Chinese cordyceps Ophiocordyceps sinensis.</title>
        <authorList>
            <person name="Shu R."/>
            <person name="Zhang J."/>
            <person name="Meng Q."/>
            <person name="Zhang H."/>
            <person name="Zhou G."/>
            <person name="Li M."/>
            <person name="Wu P."/>
            <person name="Zhao Y."/>
            <person name="Chen C."/>
            <person name="Qin Q."/>
        </authorList>
    </citation>
    <scope>NUCLEOTIDE SEQUENCE [LARGE SCALE GENOMIC DNA]</scope>
    <source>
        <strain evidence="3 4">IOZ07</strain>
    </source>
</reference>
<dbReference type="PANTHER" id="PTHR43377">
    <property type="entry name" value="BILIVERDIN REDUCTASE A"/>
    <property type="match status" value="1"/>
</dbReference>
<evidence type="ECO:0000313" key="3">
    <source>
        <dbReference type="EMBL" id="KAF4505037.1"/>
    </source>
</evidence>
<dbReference type="EMBL" id="JAAVMX010000008">
    <property type="protein sequence ID" value="KAF4505037.1"/>
    <property type="molecule type" value="Genomic_DNA"/>
</dbReference>
<dbReference type="Gene3D" id="3.40.50.720">
    <property type="entry name" value="NAD(P)-binding Rossmann-like Domain"/>
    <property type="match status" value="1"/>
</dbReference>
<sequence length="545" mass="59463">MVGVQDPELAGGTTAHAARPPMSPTPPRFLIVGAGARGQCYASAIDAVSNGVVAAVAEPVAYKRQALGRRHIWGEGGRPREGQSFAHWRDFLAYELRRRQRAAAPQDADDVPPPPGVDGVFVCVLDDMHRDVVVGLAPLGLHVMCEKPLATTLPDCLAMRRALSPLRATAVFSVGHVLRYSPHNLMLRRLLVDEALIGHVNSAVHTEPVGWWHFAHSFVRGSWRNHRTSAPSLLTKSCHDIDLLLWLLCSPPGGAAVGSPPGGAALEASHEHHRQPHLPDFVSSSGAVQFFKRSRKPPAAGAATNCMSCSLGDAGCKFSAKHIYLGPRSGLARGNTKWPVDVVVPDIEDYPTPDERLAALERALADDWDHDTPPDVVSSRNWFGRCVFEADNDVCDDQFVTISWPESNRPAKRVTFHMAAQTKRQCERFSRFYGEHGEIYADSRKIVVDDFASGETRTLEPGLEDLGHGGGDLGLTRQFVLACDRVKNHGQPAPDAQDEFIGCTLDDVVRSHALVFAAEEARLGNKVVDWNQFWDQRVVAASTVA</sequence>
<name>A0A8H4LUA8_9HYPO</name>
<proteinExistence type="predicted"/>
<dbReference type="PANTHER" id="PTHR43377:SF12">
    <property type="entry name" value="BINDING ROSSMANN FOLD OXIDOREDUCTASE, PUTATIVE (AFU_ORTHOLOGUE AFUA_3G11840)-RELATED"/>
    <property type="match status" value="1"/>
</dbReference>
<dbReference type="SUPFAM" id="SSF55347">
    <property type="entry name" value="Glyceraldehyde-3-phosphate dehydrogenase-like, C-terminal domain"/>
    <property type="match status" value="1"/>
</dbReference>
<dbReference type="InterPro" id="IPR051450">
    <property type="entry name" value="Gfo/Idh/MocA_Oxidoreductases"/>
</dbReference>
<protein>
    <recommendedName>
        <fullName evidence="2">Gfo/Idh/MocA-like oxidoreductase N-terminal domain-containing protein</fullName>
    </recommendedName>
</protein>
<feature type="domain" description="Gfo/Idh/MocA-like oxidoreductase N-terminal" evidence="2">
    <location>
        <begin position="28"/>
        <end position="163"/>
    </location>
</feature>
<evidence type="ECO:0000313" key="4">
    <source>
        <dbReference type="Proteomes" id="UP000557566"/>
    </source>
</evidence>
<feature type="region of interest" description="Disordered" evidence="1">
    <location>
        <begin position="1"/>
        <end position="25"/>
    </location>
</feature>
<dbReference type="Pfam" id="PF01408">
    <property type="entry name" value="GFO_IDH_MocA"/>
    <property type="match status" value="1"/>
</dbReference>
<accession>A0A8H4LUA8</accession>
<evidence type="ECO:0000259" key="2">
    <source>
        <dbReference type="Pfam" id="PF01408"/>
    </source>
</evidence>
<dbReference type="SUPFAM" id="SSF51735">
    <property type="entry name" value="NAD(P)-binding Rossmann-fold domains"/>
    <property type="match status" value="1"/>
</dbReference>
<gene>
    <name evidence="3" type="ORF">G6O67_007033</name>
</gene>